<sequence length="128" mass="13842">MSAVTQHNLETPSKKVAAGLAGIDVNATPSKKPAAKLNLDDAADDDFSDPGFLTKGKKLDLTSKTNAVAGSADETAKAEDVHGKFVGEVDLPEEEEPLLVETSRRFVLFPIRFHEVCFSFLACIRPRQ</sequence>
<proteinExistence type="predicted"/>
<dbReference type="Proteomes" id="UP000011976">
    <property type="component" value="Unassembled WGS sequence"/>
</dbReference>
<accession>M9MBT6</accession>
<gene>
    <name evidence="1" type="ORF">PANT_1c00005</name>
</gene>
<dbReference type="STRING" id="1151754.M9MBT6"/>
<dbReference type="EMBL" id="DF196767">
    <property type="protein sequence ID" value="GAC71112.1"/>
    <property type="molecule type" value="Genomic_DNA"/>
</dbReference>
<evidence type="ECO:0000313" key="2">
    <source>
        <dbReference type="Proteomes" id="UP000011976"/>
    </source>
</evidence>
<dbReference type="AlphaFoldDB" id="M9MBT6"/>
<organism evidence="1 2">
    <name type="scientific">Pseudozyma antarctica (strain T-34)</name>
    <name type="common">Yeast</name>
    <name type="synonym">Candida antarctica</name>
    <dbReference type="NCBI Taxonomy" id="1151754"/>
    <lineage>
        <taxon>Eukaryota</taxon>
        <taxon>Fungi</taxon>
        <taxon>Dikarya</taxon>
        <taxon>Basidiomycota</taxon>
        <taxon>Ustilaginomycotina</taxon>
        <taxon>Ustilaginomycetes</taxon>
        <taxon>Ustilaginales</taxon>
        <taxon>Ustilaginaceae</taxon>
        <taxon>Moesziomyces</taxon>
    </lineage>
</organism>
<evidence type="ECO:0000313" key="1">
    <source>
        <dbReference type="EMBL" id="GAC71112.1"/>
    </source>
</evidence>
<protein>
    <submittedName>
        <fullName evidence="1">Uncharacterized protein</fullName>
    </submittedName>
</protein>
<name>M9MBT6_PSEA3</name>
<reference evidence="2" key="1">
    <citation type="journal article" date="2013" name="Genome Announc.">
        <title>Genome sequence of the basidiomycetous yeast Pseudozyma antarctica T-34, a producer of the glycolipid biosurfactants mannosylerythritol lipids.</title>
        <authorList>
            <person name="Morita T."/>
            <person name="Koike H."/>
            <person name="Koyama Y."/>
            <person name="Hagiwara H."/>
            <person name="Ito E."/>
            <person name="Fukuoka T."/>
            <person name="Imura T."/>
            <person name="Machida M."/>
            <person name="Kitamoto D."/>
        </authorList>
    </citation>
    <scope>NUCLEOTIDE SEQUENCE [LARGE SCALE GENOMIC DNA]</scope>
    <source>
        <strain evidence="2">T-34</strain>
    </source>
</reference>